<feature type="compositionally biased region" description="Polar residues" evidence="1">
    <location>
        <begin position="160"/>
        <end position="170"/>
    </location>
</feature>
<dbReference type="EMBL" id="LUCH01004201">
    <property type="protein sequence ID" value="KAF5399266.1"/>
    <property type="molecule type" value="Genomic_DNA"/>
</dbReference>
<gene>
    <name evidence="2" type="ORF">PHET_07642</name>
</gene>
<feature type="compositionally biased region" description="Basic and acidic residues" evidence="1">
    <location>
        <begin position="124"/>
        <end position="138"/>
    </location>
</feature>
<comment type="caution">
    <text evidence="2">The sequence shown here is derived from an EMBL/GenBank/DDBJ whole genome shotgun (WGS) entry which is preliminary data.</text>
</comment>
<sequence length="239" mass="26309">MAGKRKRTRRSTDSLASPESKLKRSNPATSPQNFLTTPEPSLETQKTLSTYQEDAAIDTAVQPTSTSGTTIDLLGSTPRRRTRKTFVTEGSDCGQRRAKRLVSPNRTISPQPCEVVTQAVSSSRSRDQGHTERKEGHTVDIQPFIPSPSAQSISKHRSEPSNSHTLASESSCEVEDQIHFTVGASASKRRYVPLVNSGVVDNYFSPDVQVVSCIVDRFQDSSSLFPICVHTFWQPACKQ</sequence>
<evidence type="ECO:0000313" key="2">
    <source>
        <dbReference type="EMBL" id="KAF5399266.1"/>
    </source>
</evidence>
<protein>
    <submittedName>
        <fullName evidence="2">Uncharacterized protein</fullName>
    </submittedName>
</protein>
<keyword evidence="3" id="KW-1185">Reference proteome</keyword>
<evidence type="ECO:0000313" key="3">
    <source>
        <dbReference type="Proteomes" id="UP000748531"/>
    </source>
</evidence>
<accession>A0A8J4SVM2</accession>
<dbReference type="AlphaFoldDB" id="A0A8J4SVM2"/>
<name>A0A8J4SVM2_9TREM</name>
<reference evidence="2" key="1">
    <citation type="submission" date="2019-05" db="EMBL/GenBank/DDBJ databases">
        <title>Annotation for the trematode Paragonimus heterotremus.</title>
        <authorList>
            <person name="Choi Y.-J."/>
        </authorList>
    </citation>
    <scope>NUCLEOTIDE SEQUENCE</scope>
    <source>
        <strain evidence="2">LC</strain>
    </source>
</reference>
<proteinExistence type="predicted"/>
<feature type="region of interest" description="Disordered" evidence="1">
    <location>
        <begin position="1"/>
        <end position="45"/>
    </location>
</feature>
<dbReference type="Proteomes" id="UP000748531">
    <property type="component" value="Unassembled WGS sequence"/>
</dbReference>
<feature type="compositionally biased region" description="Polar residues" evidence="1">
    <location>
        <begin position="26"/>
        <end position="45"/>
    </location>
</feature>
<organism evidence="2 3">
    <name type="scientific">Paragonimus heterotremus</name>
    <dbReference type="NCBI Taxonomy" id="100268"/>
    <lineage>
        <taxon>Eukaryota</taxon>
        <taxon>Metazoa</taxon>
        <taxon>Spiralia</taxon>
        <taxon>Lophotrochozoa</taxon>
        <taxon>Platyhelminthes</taxon>
        <taxon>Trematoda</taxon>
        <taxon>Digenea</taxon>
        <taxon>Plagiorchiida</taxon>
        <taxon>Troglotremata</taxon>
        <taxon>Troglotrematidae</taxon>
        <taxon>Paragonimus</taxon>
    </lineage>
</organism>
<evidence type="ECO:0000256" key="1">
    <source>
        <dbReference type="SAM" id="MobiDB-lite"/>
    </source>
</evidence>
<feature type="region of interest" description="Disordered" evidence="1">
    <location>
        <begin position="106"/>
        <end position="170"/>
    </location>
</feature>
<dbReference type="OrthoDB" id="10432188at2759"/>